<dbReference type="HOGENOM" id="CLU_151598_0_0_1"/>
<dbReference type="InParanoid" id="M4BAE4"/>
<dbReference type="Proteomes" id="UP000011713">
    <property type="component" value="Unassembled WGS sequence"/>
</dbReference>
<reference evidence="2" key="1">
    <citation type="journal article" date="2010" name="Science">
        <title>Signatures of adaptation to obligate biotrophy in the Hyaloperonospora arabidopsidis genome.</title>
        <authorList>
            <person name="Baxter L."/>
            <person name="Tripathy S."/>
            <person name="Ishaque N."/>
            <person name="Boot N."/>
            <person name="Cabral A."/>
            <person name="Kemen E."/>
            <person name="Thines M."/>
            <person name="Ah-Fong A."/>
            <person name="Anderson R."/>
            <person name="Badejoko W."/>
            <person name="Bittner-Eddy P."/>
            <person name="Boore J.L."/>
            <person name="Chibucos M.C."/>
            <person name="Coates M."/>
            <person name="Dehal P."/>
            <person name="Delehaunty K."/>
            <person name="Dong S."/>
            <person name="Downton P."/>
            <person name="Dumas B."/>
            <person name="Fabro G."/>
            <person name="Fronick C."/>
            <person name="Fuerstenberg S.I."/>
            <person name="Fulton L."/>
            <person name="Gaulin E."/>
            <person name="Govers F."/>
            <person name="Hughes L."/>
            <person name="Humphray S."/>
            <person name="Jiang R.H."/>
            <person name="Judelson H."/>
            <person name="Kamoun S."/>
            <person name="Kyung K."/>
            <person name="Meijer H."/>
            <person name="Minx P."/>
            <person name="Morris P."/>
            <person name="Nelson J."/>
            <person name="Phuntumart V."/>
            <person name="Qutob D."/>
            <person name="Rehmany A."/>
            <person name="Rougon-Cardoso A."/>
            <person name="Ryden P."/>
            <person name="Torto-Alalibo T."/>
            <person name="Studholme D."/>
            <person name="Wang Y."/>
            <person name="Win J."/>
            <person name="Wood J."/>
            <person name="Clifton S.W."/>
            <person name="Rogers J."/>
            <person name="Van den Ackerveken G."/>
            <person name="Jones J.D."/>
            <person name="McDowell J.M."/>
            <person name="Beynon J."/>
            <person name="Tyler B.M."/>
        </authorList>
    </citation>
    <scope>NUCLEOTIDE SEQUENCE [LARGE SCALE GENOMIC DNA]</scope>
    <source>
        <strain evidence="2">Emoy2</strain>
    </source>
</reference>
<dbReference type="VEuPathDB" id="FungiDB:HpaG803254"/>
<sequence>MSSPTLGTLATLPETGIGHGEEVISGVSPRGTDGSLSHRAASVGVGVPKEEHEKILLELNDLRETLGKTQSALDATQDRVQTLESGHIRMEAQLDLLIRMQQSMARPASAAQAPPISRGRIPIRLKQANVEHRMCAQCARKV</sequence>
<dbReference type="EMBL" id="JH598070">
    <property type="status" value="NOT_ANNOTATED_CDS"/>
    <property type="molecule type" value="Genomic_DNA"/>
</dbReference>
<name>M4BAE4_HYAAE</name>
<organism evidence="1 2">
    <name type="scientific">Hyaloperonospora arabidopsidis (strain Emoy2)</name>
    <name type="common">Downy mildew agent</name>
    <name type="synonym">Peronospora arabidopsidis</name>
    <dbReference type="NCBI Taxonomy" id="559515"/>
    <lineage>
        <taxon>Eukaryota</taxon>
        <taxon>Sar</taxon>
        <taxon>Stramenopiles</taxon>
        <taxon>Oomycota</taxon>
        <taxon>Peronosporomycetes</taxon>
        <taxon>Peronosporales</taxon>
        <taxon>Peronosporaceae</taxon>
        <taxon>Hyaloperonospora</taxon>
    </lineage>
</organism>
<evidence type="ECO:0000313" key="2">
    <source>
        <dbReference type="Proteomes" id="UP000011713"/>
    </source>
</evidence>
<dbReference type="EnsemblProtists" id="HpaT803254">
    <property type="protein sequence ID" value="HpaP803254"/>
    <property type="gene ID" value="HpaG803254"/>
</dbReference>
<keyword evidence="2" id="KW-1185">Reference proteome</keyword>
<proteinExistence type="predicted"/>
<reference evidence="1" key="2">
    <citation type="submission" date="2015-06" db="UniProtKB">
        <authorList>
            <consortium name="EnsemblProtists"/>
        </authorList>
    </citation>
    <scope>IDENTIFICATION</scope>
    <source>
        <strain evidence="1">Emoy2</strain>
    </source>
</reference>
<evidence type="ECO:0000313" key="1">
    <source>
        <dbReference type="EnsemblProtists" id="HpaP803254"/>
    </source>
</evidence>
<protein>
    <submittedName>
        <fullName evidence="1">Uncharacterized protein</fullName>
    </submittedName>
</protein>
<dbReference type="AlphaFoldDB" id="M4BAE4"/>
<accession>M4BAE4</accession>